<dbReference type="AlphaFoldDB" id="A0AAQ4F6I2"/>
<feature type="domain" description="Thioester reductase (TE)" evidence="2">
    <location>
        <begin position="2"/>
        <end position="145"/>
    </location>
</feature>
<comment type="similarity">
    <text evidence="1">Belongs to the fatty acyl-CoA reductase family.</text>
</comment>
<dbReference type="GO" id="GO:0080019">
    <property type="term" value="F:alcohol-forming very long-chain fatty acyl-CoA reductase activity"/>
    <property type="evidence" value="ECO:0007669"/>
    <property type="project" value="InterPro"/>
</dbReference>
<proteinExistence type="inferred from homology"/>
<gene>
    <name evidence="3" type="ORF">V5799_016345</name>
</gene>
<dbReference type="GO" id="GO:0102965">
    <property type="term" value="F:alcohol-forming long-chain fatty acyl-CoA reductase activity"/>
    <property type="evidence" value="ECO:0007669"/>
    <property type="project" value="UniProtKB-EC"/>
</dbReference>
<keyword evidence="1" id="KW-0443">Lipid metabolism</keyword>
<dbReference type="EC" id="1.2.1.84" evidence="1"/>
<dbReference type="InterPro" id="IPR026055">
    <property type="entry name" value="FAR"/>
</dbReference>
<sequence>MSDRATLIEEVSVVFHSAATIKFDEPLKVAVQLNVLGTRHVLDLCKRIPNLCAFVHVSTAYSNCEKRTEVHEVLYQPFVDRETVVAASLRPADKCMSNADEFLFGLPNTYTLTKRLAESLLRDERGATPVAIVRPSIVTASWREPFP</sequence>
<comment type="function">
    <text evidence="1">Catalyzes the reduction of fatty acyl-CoA to fatty alcohols.</text>
</comment>
<keyword evidence="1" id="KW-0521">NADP</keyword>
<keyword evidence="4" id="KW-1185">Reference proteome</keyword>
<comment type="catalytic activity">
    <reaction evidence="1">
        <text>a long-chain fatty acyl-CoA + 2 NADPH + 2 H(+) = a long-chain primary fatty alcohol + 2 NADP(+) + CoA</text>
        <dbReference type="Rhea" id="RHEA:52716"/>
        <dbReference type="ChEBI" id="CHEBI:15378"/>
        <dbReference type="ChEBI" id="CHEBI:57287"/>
        <dbReference type="ChEBI" id="CHEBI:57783"/>
        <dbReference type="ChEBI" id="CHEBI:58349"/>
        <dbReference type="ChEBI" id="CHEBI:77396"/>
        <dbReference type="ChEBI" id="CHEBI:83139"/>
        <dbReference type="EC" id="1.2.1.84"/>
    </reaction>
</comment>
<name>A0AAQ4F6I2_AMBAM</name>
<dbReference type="Proteomes" id="UP001321473">
    <property type="component" value="Unassembled WGS sequence"/>
</dbReference>
<evidence type="ECO:0000313" key="3">
    <source>
        <dbReference type="EMBL" id="KAK8782312.1"/>
    </source>
</evidence>
<dbReference type="SUPFAM" id="SSF51735">
    <property type="entry name" value="NAD(P)-binding Rossmann-fold domains"/>
    <property type="match status" value="1"/>
</dbReference>
<evidence type="ECO:0000259" key="2">
    <source>
        <dbReference type="Pfam" id="PF07993"/>
    </source>
</evidence>
<dbReference type="Gene3D" id="3.40.50.720">
    <property type="entry name" value="NAD(P)-binding Rossmann-like Domain"/>
    <property type="match status" value="1"/>
</dbReference>
<feature type="non-terminal residue" evidence="3">
    <location>
        <position position="147"/>
    </location>
</feature>
<reference evidence="3 4" key="1">
    <citation type="journal article" date="2023" name="Arcadia Sci">
        <title>De novo assembly of a long-read Amblyomma americanum tick genome.</title>
        <authorList>
            <person name="Chou S."/>
            <person name="Poskanzer K.E."/>
            <person name="Rollins M."/>
            <person name="Thuy-Boun P.S."/>
        </authorList>
    </citation>
    <scope>NUCLEOTIDE SEQUENCE [LARGE SCALE GENOMIC DNA]</scope>
    <source>
        <strain evidence="3">F_SG_1</strain>
        <tissue evidence="3">Salivary glands</tissue>
    </source>
</reference>
<keyword evidence="1" id="KW-0560">Oxidoreductase</keyword>
<evidence type="ECO:0000313" key="4">
    <source>
        <dbReference type="Proteomes" id="UP001321473"/>
    </source>
</evidence>
<dbReference type="InterPro" id="IPR013120">
    <property type="entry name" value="FAR_NAD-bd"/>
</dbReference>
<protein>
    <recommendedName>
        <fullName evidence="1">Fatty acyl-CoA reductase</fullName>
        <ecNumber evidence="1">1.2.1.84</ecNumber>
    </recommendedName>
</protein>
<dbReference type="PANTHER" id="PTHR11011:SF116">
    <property type="entry name" value="FATTY ACYL-COA REDUCTASE CG5065-RELATED"/>
    <property type="match status" value="1"/>
</dbReference>
<dbReference type="GO" id="GO:0005777">
    <property type="term" value="C:peroxisome"/>
    <property type="evidence" value="ECO:0007669"/>
    <property type="project" value="TreeGrafter"/>
</dbReference>
<organism evidence="3 4">
    <name type="scientific">Amblyomma americanum</name>
    <name type="common">Lone star tick</name>
    <dbReference type="NCBI Taxonomy" id="6943"/>
    <lineage>
        <taxon>Eukaryota</taxon>
        <taxon>Metazoa</taxon>
        <taxon>Ecdysozoa</taxon>
        <taxon>Arthropoda</taxon>
        <taxon>Chelicerata</taxon>
        <taxon>Arachnida</taxon>
        <taxon>Acari</taxon>
        <taxon>Parasitiformes</taxon>
        <taxon>Ixodida</taxon>
        <taxon>Ixodoidea</taxon>
        <taxon>Ixodidae</taxon>
        <taxon>Amblyomminae</taxon>
        <taxon>Amblyomma</taxon>
    </lineage>
</organism>
<dbReference type="PANTHER" id="PTHR11011">
    <property type="entry name" value="MALE STERILITY PROTEIN 2-RELATED"/>
    <property type="match status" value="1"/>
</dbReference>
<comment type="caution">
    <text evidence="3">The sequence shown here is derived from an EMBL/GenBank/DDBJ whole genome shotgun (WGS) entry which is preliminary data.</text>
</comment>
<dbReference type="Pfam" id="PF07993">
    <property type="entry name" value="NAD_binding_4"/>
    <property type="match status" value="1"/>
</dbReference>
<keyword evidence="1" id="KW-0444">Lipid biosynthesis</keyword>
<accession>A0AAQ4F6I2</accession>
<dbReference type="GO" id="GO:0035336">
    <property type="term" value="P:long-chain fatty-acyl-CoA metabolic process"/>
    <property type="evidence" value="ECO:0007669"/>
    <property type="project" value="TreeGrafter"/>
</dbReference>
<evidence type="ECO:0000256" key="1">
    <source>
        <dbReference type="RuleBase" id="RU363097"/>
    </source>
</evidence>
<dbReference type="EMBL" id="JARKHS020006813">
    <property type="protein sequence ID" value="KAK8782312.1"/>
    <property type="molecule type" value="Genomic_DNA"/>
</dbReference>
<dbReference type="InterPro" id="IPR036291">
    <property type="entry name" value="NAD(P)-bd_dom_sf"/>
</dbReference>